<dbReference type="GO" id="GO:0004519">
    <property type="term" value="F:endonuclease activity"/>
    <property type="evidence" value="ECO:0007669"/>
    <property type="project" value="UniProtKB-KW"/>
</dbReference>
<dbReference type="KEGG" id="vg:5130343"/>
<dbReference type="SUPFAM" id="SSF50199">
    <property type="entry name" value="Staphylococcal nuclease"/>
    <property type="match status" value="1"/>
</dbReference>
<evidence type="ECO:0000256" key="2">
    <source>
        <dbReference type="ARBA" id="ARBA00022759"/>
    </source>
</evidence>
<dbReference type="PANTHER" id="PTHR12302">
    <property type="entry name" value="EBNA2 BINDING PROTEIN P100"/>
    <property type="match status" value="1"/>
</dbReference>
<organism evidence="5 6">
    <name type="scientific">Staphylococcus phage Twort (strain DSM 17442 / HER 48)</name>
    <name type="common">Bacteriophage Twort</name>
    <dbReference type="NCBI Taxonomy" id="2908167"/>
    <lineage>
        <taxon>Viruses</taxon>
        <taxon>Duplodnaviria</taxon>
        <taxon>Heunggongvirae</taxon>
        <taxon>Uroviricota</taxon>
        <taxon>Caudoviricetes</taxon>
        <taxon>Herelleviridae</taxon>
        <taxon>Twortvirinae</taxon>
        <taxon>Twortvirus</taxon>
        <taxon>Twortvirus twort</taxon>
    </lineage>
</organism>
<evidence type="ECO:0000256" key="1">
    <source>
        <dbReference type="ARBA" id="ARBA00022722"/>
    </source>
</evidence>
<dbReference type="RefSeq" id="YP_238688.1">
    <property type="nucleotide sequence ID" value="NC_007021.1"/>
</dbReference>
<dbReference type="EMBL" id="MT151386">
    <property type="protein sequence ID" value="QIW89049.1"/>
    <property type="molecule type" value="Genomic_DNA"/>
</dbReference>
<dbReference type="InterPro" id="IPR035437">
    <property type="entry name" value="SNase_OB-fold_sf"/>
</dbReference>
<keyword evidence="2" id="KW-0255">Endonuclease</keyword>
<dbReference type="OrthoDB" id="11376at10239"/>
<dbReference type="SMART" id="SM00318">
    <property type="entry name" value="SNc"/>
    <property type="match status" value="1"/>
</dbReference>
<dbReference type="SMR" id="A0A6H0X553"/>
<accession>A0A6H0X553</accession>
<evidence type="ECO:0000313" key="5">
    <source>
        <dbReference type="EMBL" id="QIW89049.1"/>
    </source>
</evidence>
<dbReference type="GO" id="GO:0016787">
    <property type="term" value="F:hydrolase activity"/>
    <property type="evidence" value="ECO:0007669"/>
    <property type="project" value="UniProtKB-KW"/>
</dbReference>
<name>A0A6H0X553_BPTWO</name>
<feature type="domain" description="TNase-like" evidence="4">
    <location>
        <begin position="11"/>
        <end position="110"/>
    </location>
</feature>
<protein>
    <submittedName>
        <fullName evidence="5">Nuclease family protein</fullName>
    </submittedName>
</protein>
<dbReference type="Gene3D" id="2.40.50.90">
    <property type="match status" value="1"/>
</dbReference>
<dbReference type="PANTHER" id="PTHR12302:SF3">
    <property type="entry name" value="SERINE_THREONINE-PROTEIN KINASE 31"/>
    <property type="match status" value="1"/>
</dbReference>
<organismHost>
    <name type="scientific">Twortvirus twort</name>
    <dbReference type="NCBI Taxonomy" id="55510"/>
</organismHost>
<keyword evidence="3" id="KW-0378">Hydrolase</keyword>
<sequence length="124" mass="14515">MDFSNLDEQLYMFKAKCTKVIDGDTIDITLDHGMRMYSEQRVRLIDVDTPERGANNYKEATEFTQSKVLNKDIIVQTYKSDVFGRYLARVWYKEGTEYKQLNTSLIEKGLIKPNSKWNKSIDKS</sequence>
<dbReference type="Proteomes" id="UP000503318">
    <property type="component" value="Segment"/>
</dbReference>
<keyword evidence="1" id="KW-0540">Nuclease</keyword>
<evidence type="ECO:0000256" key="3">
    <source>
        <dbReference type="ARBA" id="ARBA00022801"/>
    </source>
</evidence>
<evidence type="ECO:0000313" key="6">
    <source>
        <dbReference type="Proteomes" id="UP000503318"/>
    </source>
</evidence>
<evidence type="ECO:0000259" key="4">
    <source>
        <dbReference type="PROSITE" id="PS50830"/>
    </source>
</evidence>
<dbReference type="InterPro" id="IPR016071">
    <property type="entry name" value="Staphylococal_nuclease_OB-fold"/>
</dbReference>
<dbReference type="Pfam" id="PF00565">
    <property type="entry name" value="SNase"/>
    <property type="match status" value="1"/>
</dbReference>
<reference evidence="5 6" key="1">
    <citation type="submission" date="2020-03" db="EMBL/GenBank/DDBJ databases">
        <title>Variable regions in the genome of staphylococcal bacteriophage Twort.</title>
        <authorList>
            <person name="Glowacka-Rutkowska A."/>
            <person name="Gawor J."/>
            <person name="Lobocka M."/>
        </authorList>
    </citation>
    <scope>NUCLEOTIDE SEQUENCE [LARGE SCALE GENOMIC DNA]</scope>
</reference>
<proteinExistence type="predicted"/>
<gene>
    <name evidence="5" type="ORF">TwortDSMZ_042</name>
</gene>
<dbReference type="PROSITE" id="PS50830">
    <property type="entry name" value="TNASE_3"/>
    <property type="match status" value="1"/>
</dbReference>